<evidence type="ECO:0000313" key="2">
    <source>
        <dbReference type="Proteomes" id="UP001174909"/>
    </source>
</evidence>
<organism evidence="1 2">
    <name type="scientific">Geodia barretti</name>
    <name type="common">Barrett's horny sponge</name>
    <dbReference type="NCBI Taxonomy" id="519541"/>
    <lineage>
        <taxon>Eukaryota</taxon>
        <taxon>Metazoa</taxon>
        <taxon>Porifera</taxon>
        <taxon>Demospongiae</taxon>
        <taxon>Heteroscleromorpha</taxon>
        <taxon>Tetractinellida</taxon>
        <taxon>Astrophorina</taxon>
        <taxon>Geodiidae</taxon>
        <taxon>Geodia</taxon>
    </lineage>
</organism>
<keyword evidence="2" id="KW-1185">Reference proteome</keyword>
<evidence type="ECO:0000313" key="1">
    <source>
        <dbReference type="EMBL" id="CAI8051647.1"/>
    </source>
</evidence>
<protein>
    <submittedName>
        <fullName evidence="1">Uncharacterized protein</fullName>
    </submittedName>
</protein>
<sequence length="57" mass="6572">VFVVIVVLISEEAPHTSHWSGGYKHCLHGALSHKSAAYNPHRMITRRTDNYTQYHRV</sequence>
<comment type="caution">
    <text evidence="1">The sequence shown here is derived from an EMBL/GenBank/DDBJ whole genome shotgun (WGS) entry which is preliminary data.</text>
</comment>
<accession>A0AA35TPI3</accession>
<proteinExistence type="predicted"/>
<dbReference type="Proteomes" id="UP001174909">
    <property type="component" value="Unassembled WGS sequence"/>
</dbReference>
<name>A0AA35TPI3_GEOBA</name>
<reference evidence="1" key="1">
    <citation type="submission" date="2023-03" db="EMBL/GenBank/DDBJ databases">
        <authorList>
            <person name="Steffen K."/>
            <person name="Cardenas P."/>
        </authorList>
    </citation>
    <scope>NUCLEOTIDE SEQUENCE</scope>
</reference>
<gene>
    <name evidence="1" type="ORF">GBAR_LOCUS28280</name>
</gene>
<dbReference type="EMBL" id="CASHTH010003954">
    <property type="protein sequence ID" value="CAI8051647.1"/>
    <property type="molecule type" value="Genomic_DNA"/>
</dbReference>
<dbReference type="AlphaFoldDB" id="A0AA35TPI3"/>
<feature type="non-terminal residue" evidence="1">
    <location>
        <position position="57"/>
    </location>
</feature>